<dbReference type="InterPro" id="IPR009010">
    <property type="entry name" value="Asp_de-COase-like_dom_sf"/>
</dbReference>
<proteinExistence type="predicted"/>
<dbReference type="Proteomes" id="UP000826271">
    <property type="component" value="Unassembled WGS sequence"/>
</dbReference>
<dbReference type="GO" id="GO:0005777">
    <property type="term" value="C:peroxisome"/>
    <property type="evidence" value="ECO:0007669"/>
    <property type="project" value="InterPro"/>
</dbReference>
<keyword evidence="2" id="KW-0067">ATP-binding</keyword>
<dbReference type="AlphaFoldDB" id="A0AAV6X6P9"/>
<comment type="caution">
    <text evidence="4">The sequence shown here is derived from an EMBL/GenBank/DDBJ whole genome shotgun (WGS) entry which is preliminary data.</text>
</comment>
<evidence type="ECO:0000313" key="5">
    <source>
        <dbReference type="Proteomes" id="UP000826271"/>
    </source>
</evidence>
<reference evidence="4" key="1">
    <citation type="submission" date="2019-10" db="EMBL/GenBank/DDBJ databases">
        <authorList>
            <person name="Zhang R."/>
            <person name="Pan Y."/>
            <person name="Wang J."/>
            <person name="Ma R."/>
            <person name="Yu S."/>
        </authorList>
    </citation>
    <scope>NUCLEOTIDE SEQUENCE</scope>
    <source>
        <strain evidence="4">LA-IB0</strain>
        <tissue evidence="4">Leaf</tissue>
    </source>
</reference>
<organism evidence="4 5">
    <name type="scientific">Buddleja alternifolia</name>
    <dbReference type="NCBI Taxonomy" id="168488"/>
    <lineage>
        <taxon>Eukaryota</taxon>
        <taxon>Viridiplantae</taxon>
        <taxon>Streptophyta</taxon>
        <taxon>Embryophyta</taxon>
        <taxon>Tracheophyta</taxon>
        <taxon>Spermatophyta</taxon>
        <taxon>Magnoliopsida</taxon>
        <taxon>eudicotyledons</taxon>
        <taxon>Gunneridae</taxon>
        <taxon>Pentapetalae</taxon>
        <taxon>asterids</taxon>
        <taxon>lamiids</taxon>
        <taxon>Lamiales</taxon>
        <taxon>Scrophulariaceae</taxon>
        <taxon>Buddlejeae</taxon>
        <taxon>Buddleja</taxon>
    </lineage>
</organism>
<evidence type="ECO:0000256" key="2">
    <source>
        <dbReference type="ARBA" id="ARBA00022840"/>
    </source>
</evidence>
<dbReference type="SUPFAM" id="SSF54585">
    <property type="entry name" value="Cdc48 domain 2-like"/>
    <property type="match status" value="1"/>
</dbReference>
<dbReference type="GO" id="GO:0007031">
    <property type="term" value="P:peroxisome organization"/>
    <property type="evidence" value="ECO:0007669"/>
    <property type="project" value="InterPro"/>
</dbReference>
<dbReference type="InterPro" id="IPR015342">
    <property type="entry name" value="PEX1-N_C-lobe"/>
</dbReference>
<keyword evidence="1" id="KW-0547">Nucleotide-binding</keyword>
<accession>A0AAV6X6P9</accession>
<evidence type="ECO:0000259" key="3">
    <source>
        <dbReference type="Pfam" id="PF09262"/>
    </source>
</evidence>
<dbReference type="EMBL" id="WHWC01000008">
    <property type="protein sequence ID" value="KAG8378198.1"/>
    <property type="molecule type" value="Genomic_DNA"/>
</dbReference>
<evidence type="ECO:0000313" key="4">
    <source>
        <dbReference type="EMBL" id="KAG8378198.1"/>
    </source>
</evidence>
<protein>
    <recommendedName>
        <fullName evidence="3">Peroxisomal ATPase PEX1 N-terminal C-lobe domain-containing protein</fullName>
    </recommendedName>
</protein>
<evidence type="ECO:0000256" key="1">
    <source>
        <dbReference type="ARBA" id="ARBA00022741"/>
    </source>
</evidence>
<dbReference type="Gene3D" id="3.10.330.10">
    <property type="match status" value="1"/>
</dbReference>
<name>A0AAV6X6P9_9LAMI</name>
<keyword evidence="5" id="KW-1185">Reference proteome</keyword>
<gene>
    <name evidence="4" type="ORF">BUALT_Bualt08G0112900</name>
</gene>
<dbReference type="Gene3D" id="2.40.40.20">
    <property type="match status" value="1"/>
</dbReference>
<feature type="domain" description="Peroxisomal ATPase PEX1 N-terminal C-lobe" evidence="3">
    <location>
        <begin position="93"/>
        <end position="121"/>
    </location>
</feature>
<dbReference type="SUPFAM" id="SSF50692">
    <property type="entry name" value="ADC-like"/>
    <property type="match status" value="1"/>
</dbReference>
<sequence length="126" mass="14063">MEFEVRVVGGIESCFVSLPLNLIQTLQSGYLPPILSIELRSDARLWHVAWCGSASSSPSAIEIARQYADCIGLSDRTVVKVRVVSNLPKATLVTIEPLTEDDWEILELNSELAENVILKQQQQQPW</sequence>
<dbReference type="InterPro" id="IPR029067">
    <property type="entry name" value="CDC48_domain_2-like_sf"/>
</dbReference>
<dbReference type="Pfam" id="PF09262">
    <property type="entry name" value="PEX-1N"/>
    <property type="match status" value="1"/>
</dbReference>
<dbReference type="GO" id="GO:0005524">
    <property type="term" value="F:ATP binding"/>
    <property type="evidence" value="ECO:0007669"/>
    <property type="project" value="UniProtKB-KW"/>
</dbReference>